<evidence type="ECO:0000313" key="3">
    <source>
        <dbReference type="Proteomes" id="UP000053732"/>
    </source>
</evidence>
<dbReference type="Proteomes" id="UP000053732">
    <property type="component" value="Unassembled WGS sequence"/>
</dbReference>
<dbReference type="EMBL" id="HG793143">
    <property type="protein sequence ID" value="CRL23611.1"/>
    <property type="molecule type" value="Genomic_DNA"/>
</dbReference>
<accession>A0A0G4PBC1</accession>
<name>A0A0G4PBC1_PENC3</name>
<proteinExistence type="predicted"/>
<protein>
    <submittedName>
        <fullName evidence="2">Str. FM013</fullName>
    </submittedName>
</protein>
<reference evidence="2 3" key="1">
    <citation type="journal article" date="2014" name="Nat. Commun.">
        <title>Multiple recent horizontal transfers of a large genomic region in cheese making fungi.</title>
        <authorList>
            <person name="Cheeseman K."/>
            <person name="Ropars J."/>
            <person name="Renault P."/>
            <person name="Dupont J."/>
            <person name="Gouzy J."/>
            <person name="Branca A."/>
            <person name="Abraham A.L."/>
            <person name="Ceppi M."/>
            <person name="Conseiller E."/>
            <person name="Debuchy R."/>
            <person name="Malagnac F."/>
            <person name="Goarin A."/>
            <person name="Silar P."/>
            <person name="Lacoste S."/>
            <person name="Sallet E."/>
            <person name="Bensimon A."/>
            <person name="Giraud T."/>
            <person name="Brygoo Y."/>
        </authorList>
    </citation>
    <scope>NUCLEOTIDE SEQUENCE [LARGE SCALE GENOMIC DNA]</scope>
    <source>
        <strain evidence="3">FM 013</strain>
    </source>
</reference>
<evidence type="ECO:0000256" key="1">
    <source>
        <dbReference type="SAM" id="MobiDB-lite"/>
    </source>
</evidence>
<feature type="region of interest" description="Disordered" evidence="1">
    <location>
        <begin position="1"/>
        <end position="23"/>
    </location>
</feature>
<evidence type="ECO:0000313" key="2">
    <source>
        <dbReference type="EMBL" id="CRL23611.1"/>
    </source>
</evidence>
<keyword evidence="3" id="KW-1185">Reference proteome</keyword>
<feature type="compositionally biased region" description="Polar residues" evidence="1">
    <location>
        <begin position="14"/>
        <end position="23"/>
    </location>
</feature>
<organism evidence="2 3">
    <name type="scientific">Penicillium camemberti (strain FM 013)</name>
    <dbReference type="NCBI Taxonomy" id="1429867"/>
    <lineage>
        <taxon>Eukaryota</taxon>
        <taxon>Fungi</taxon>
        <taxon>Dikarya</taxon>
        <taxon>Ascomycota</taxon>
        <taxon>Pezizomycotina</taxon>
        <taxon>Eurotiomycetes</taxon>
        <taxon>Eurotiomycetidae</taxon>
        <taxon>Eurotiales</taxon>
        <taxon>Aspergillaceae</taxon>
        <taxon>Penicillium</taxon>
    </lineage>
</organism>
<sequence length="52" mass="6104">MMTEHGNRYFRNLHPTQQPGLPLFQYTQHPQTHLLPQIPDPCTPELQTPHLC</sequence>
<dbReference type="AlphaFoldDB" id="A0A0G4PBC1"/>
<gene>
    <name evidence="2" type="ORF">PCAMFM013_S010g000049</name>
</gene>